<dbReference type="InterPro" id="IPR024079">
    <property type="entry name" value="MetalloPept_cat_dom_sf"/>
</dbReference>
<dbReference type="InterPro" id="IPR000718">
    <property type="entry name" value="Peptidase_M13"/>
</dbReference>
<dbReference type="EMBL" id="AEPY01000011">
    <property type="protein sequence ID" value="EFU79423.1"/>
    <property type="molecule type" value="Genomic_DNA"/>
</dbReference>
<gene>
    <name evidence="10" type="ORF">HMPREF0388_1526</name>
</gene>
<dbReference type="CDD" id="cd08662">
    <property type="entry name" value="M13"/>
    <property type="match status" value="1"/>
</dbReference>
<dbReference type="HOGENOM" id="CLU_006187_7_2_11"/>
<dbReference type="Pfam" id="PF05649">
    <property type="entry name" value="Peptidase_M13_N"/>
    <property type="match status" value="1"/>
</dbReference>
<dbReference type="GO" id="GO:0046872">
    <property type="term" value="F:metal ion binding"/>
    <property type="evidence" value="ECO:0007669"/>
    <property type="project" value="UniProtKB-KW"/>
</dbReference>
<dbReference type="PROSITE" id="PS51885">
    <property type="entry name" value="NEPRILYSIN"/>
    <property type="match status" value="1"/>
</dbReference>
<dbReference type="Gene3D" id="3.40.390.10">
    <property type="entry name" value="Collagenase (Catalytic Domain)"/>
    <property type="match status" value="1"/>
</dbReference>
<proteinExistence type="inferred from homology"/>
<evidence type="ECO:0000256" key="6">
    <source>
        <dbReference type="ARBA" id="ARBA00022833"/>
    </source>
</evidence>
<evidence type="ECO:0000256" key="1">
    <source>
        <dbReference type="ARBA" id="ARBA00001947"/>
    </source>
</evidence>
<comment type="caution">
    <text evidence="10">The sequence shown here is derived from an EMBL/GenBank/DDBJ whole genome shotgun (WGS) entry which is preliminary data.</text>
</comment>
<keyword evidence="7" id="KW-0482">Metalloprotease</keyword>
<feature type="domain" description="Peptidase M13 C-terminal" evidence="8">
    <location>
        <begin position="464"/>
        <end position="674"/>
    </location>
</feature>
<protein>
    <submittedName>
        <fullName evidence="10">Peptidase family M13</fullName>
        <ecNumber evidence="10">3.4.24.-</ecNumber>
    </submittedName>
</protein>
<evidence type="ECO:0000313" key="11">
    <source>
        <dbReference type="Proteomes" id="UP000005573"/>
    </source>
</evidence>
<evidence type="ECO:0000256" key="5">
    <source>
        <dbReference type="ARBA" id="ARBA00022801"/>
    </source>
</evidence>
<dbReference type="InterPro" id="IPR018497">
    <property type="entry name" value="Peptidase_M13_C"/>
</dbReference>
<comment type="similarity">
    <text evidence="2">Belongs to the peptidase M13 family.</text>
</comment>
<evidence type="ECO:0000259" key="8">
    <source>
        <dbReference type="Pfam" id="PF01431"/>
    </source>
</evidence>
<keyword evidence="4" id="KW-0479">Metal-binding</keyword>
<dbReference type="GO" id="GO:0005886">
    <property type="term" value="C:plasma membrane"/>
    <property type="evidence" value="ECO:0007669"/>
    <property type="project" value="TreeGrafter"/>
</dbReference>
<dbReference type="InterPro" id="IPR042089">
    <property type="entry name" value="Peptidase_M13_dom_2"/>
</dbReference>
<dbReference type="Gene3D" id="1.10.1380.10">
    <property type="entry name" value="Neutral endopeptidase , domain2"/>
    <property type="match status" value="1"/>
</dbReference>
<sequence>MWHGRVEPMTKNPLLGMLDPADFDETIRPQDDLYRYVNGKWLARTEIPADKASYGSFHLLAEEAEKQVRTIIEDCVTGRITGELSGLAAKVASLYGSFMDEATVEADSATSLQQLQAPLDHATTKAELRDLWAQTFAEGTYEGFFDTGIDIDVNNPERYVNYFGQDGLGLPERAYYLEEKHASLLDQYRQHIARMFTLAGYASQSAAPDVAARIVDFETEIAKLHWDNVKTRDTDATNNPMTWDELSAKLPRFDLGAWRKASGLPDKMFTEVNVSEPDFLENMDQLWDFTDFETLKWWMLWHALNGHTSLLSKEIVNADFEFYGQKLAGKEQLRERWKRGVSLASSVMGEALGKLYVQRHFPAEAKSAMSHLVDNLIQAYQDSIAVLDWMGPETRDKALQKMRQFTPKIGYPDKWRNYEKLQLGDGTLMDKVHNASVFGTNFWIDKLGGPVDHTIWHMTPQTVNAYYNPTENEIVFPAAILQPPFFDKDADAAVNYGSIGAVIGHEIGHGFDDQGAKFDGTGKVENWWTDQDLAEFEKRTHALIDQYNAFVPQGLPAEFHVNGALTIGENIGDLGGLDIAWKAYLLELKQQGIADPADAPVIEGLSAAERFFLSWALSWQTKVRPEMAKQLISVDPHSPAEFRCNGVVANLDLFADTFQTQPGDALWLEPDQRVRIW</sequence>
<evidence type="ECO:0000256" key="7">
    <source>
        <dbReference type="ARBA" id="ARBA00023049"/>
    </source>
</evidence>
<dbReference type="Proteomes" id="UP000005573">
    <property type="component" value="Unassembled WGS sequence"/>
</dbReference>
<dbReference type="SUPFAM" id="SSF55486">
    <property type="entry name" value="Metalloproteases ('zincins'), catalytic domain"/>
    <property type="match status" value="1"/>
</dbReference>
<comment type="cofactor">
    <cofactor evidence="1">
        <name>Zn(2+)</name>
        <dbReference type="ChEBI" id="CHEBI:29105"/>
    </cofactor>
</comment>
<dbReference type="Pfam" id="PF01431">
    <property type="entry name" value="Peptidase_M13"/>
    <property type="match status" value="1"/>
</dbReference>
<dbReference type="AlphaFoldDB" id="E6M0E3"/>
<dbReference type="PRINTS" id="PR00786">
    <property type="entry name" value="NEPRILYSIN"/>
</dbReference>
<feature type="domain" description="Peptidase M13 N-terminal" evidence="9">
    <location>
        <begin position="29"/>
        <end position="412"/>
    </location>
</feature>
<organism evidence="10 11">
    <name type="scientific">Mobiluncus curtisii ATCC 51333</name>
    <dbReference type="NCBI Taxonomy" id="887326"/>
    <lineage>
        <taxon>Bacteria</taxon>
        <taxon>Bacillati</taxon>
        <taxon>Actinomycetota</taxon>
        <taxon>Actinomycetes</taxon>
        <taxon>Actinomycetales</taxon>
        <taxon>Actinomycetaceae</taxon>
        <taxon>Mobiluncus</taxon>
    </lineage>
</organism>
<dbReference type="PANTHER" id="PTHR11733">
    <property type="entry name" value="ZINC METALLOPROTEASE FAMILY M13 NEPRILYSIN-RELATED"/>
    <property type="match status" value="1"/>
</dbReference>
<keyword evidence="3" id="KW-0645">Protease</keyword>
<accession>E6M0E3</accession>
<dbReference type="EC" id="3.4.24.-" evidence="10"/>
<keyword evidence="5 10" id="KW-0378">Hydrolase</keyword>
<name>E6M0E3_9ACTO</name>
<dbReference type="InterPro" id="IPR008753">
    <property type="entry name" value="Peptidase_M13_N"/>
</dbReference>
<dbReference type="PANTHER" id="PTHR11733:SF167">
    <property type="entry name" value="FI17812P1-RELATED"/>
    <property type="match status" value="1"/>
</dbReference>
<evidence type="ECO:0000256" key="3">
    <source>
        <dbReference type="ARBA" id="ARBA00022670"/>
    </source>
</evidence>
<dbReference type="GO" id="GO:0016485">
    <property type="term" value="P:protein processing"/>
    <property type="evidence" value="ECO:0007669"/>
    <property type="project" value="TreeGrafter"/>
</dbReference>
<evidence type="ECO:0000256" key="2">
    <source>
        <dbReference type="ARBA" id="ARBA00007357"/>
    </source>
</evidence>
<keyword evidence="6" id="KW-0862">Zinc</keyword>
<evidence type="ECO:0000256" key="4">
    <source>
        <dbReference type="ARBA" id="ARBA00022723"/>
    </source>
</evidence>
<evidence type="ECO:0000313" key="10">
    <source>
        <dbReference type="EMBL" id="EFU79423.1"/>
    </source>
</evidence>
<dbReference type="GO" id="GO:0004222">
    <property type="term" value="F:metalloendopeptidase activity"/>
    <property type="evidence" value="ECO:0007669"/>
    <property type="project" value="InterPro"/>
</dbReference>
<reference evidence="10 11" key="1">
    <citation type="submission" date="2010-12" db="EMBL/GenBank/DDBJ databases">
        <authorList>
            <person name="Muzny D."/>
            <person name="Qin X."/>
            <person name="Deng J."/>
            <person name="Jiang H."/>
            <person name="Liu Y."/>
            <person name="Qu J."/>
            <person name="Song X.-Z."/>
            <person name="Zhang L."/>
            <person name="Thornton R."/>
            <person name="Coyle M."/>
            <person name="Francisco L."/>
            <person name="Jackson L."/>
            <person name="Javaid M."/>
            <person name="Korchina V."/>
            <person name="Kovar C."/>
            <person name="Mata R."/>
            <person name="Mathew T."/>
            <person name="Ngo R."/>
            <person name="Nguyen L."/>
            <person name="Nguyen N."/>
            <person name="Okwuonu G."/>
            <person name="Ongeri F."/>
            <person name="Pham C."/>
            <person name="Simmons D."/>
            <person name="Wilczek-Boney K."/>
            <person name="Hale W."/>
            <person name="Jakkamsetti A."/>
            <person name="Pham P."/>
            <person name="Ruth R."/>
            <person name="San Lucas F."/>
            <person name="Warren J."/>
            <person name="Zhang J."/>
            <person name="Zhao Z."/>
            <person name="Zhou C."/>
            <person name="Zhu D."/>
            <person name="Lee S."/>
            <person name="Bess C."/>
            <person name="Blankenburg K."/>
            <person name="Forbes L."/>
            <person name="Fu Q."/>
            <person name="Gubbala S."/>
            <person name="Hirani K."/>
            <person name="Jayaseelan J.C."/>
            <person name="Lara F."/>
            <person name="Munidasa M."/>
            <person name="Palculict T."/>
            <person name="Patil S."/>
            <person name="Pu L.-L."/>
            <person name="Saada N."/>
            <person name="Tang L."/>
            <person name="Weissenberger G."/>
            <person name="Zhu Y."/>
            <person name="Hemphill L."/>
            <person name="Shang Y."/>
            <person name="Youmans B."/>
            <person name="Ayvaz T."/>
            <person name="Ross M."/>
            <person name="Santibanez J."/>
            <person name="Aqrawi P."/>
            <person name="Gross S."/>
            <person name="Joshi V."/>
            <person name="Fowler G."/>
            <person name="Nazareth L."/>
            <person name="Reid J."/>
            <person name="Worley K."/>
            <person name="Petrosino J."/>
            <person name="Highlander S."/>
            <person name="Gibbs R."/>
        </authorList>
    </citation>
    <scope>NUCLEOTIDE SEQUENCE [LARGE SCALE GENOMIC DNA]</scope>
    <source>
        <strain evidence="10 11">ATCC 51333</strain>
    </source>
</reference>
<evidence type="ECO:0000259" key="9">
    <source>
        <dbReference type="Pfam" id="PF05649"/>
    </source>
</evidence>